<evidence type="ECO:0000313" key="2">
    <source>
        <dbReference type="Proteomes" id="UP000639403"/>
    </source>
</evidence>
<reference evidence="1" key="2">
    <citation type="journal article" name="Front. Microbiol.">
        <title>Degradative Capacity of Two Strains of Rhodonia placenta: From Phenotype to Genotype.</title>
        <authorList>
            <person name="Kolle M."/>
            <person name="Horta M.A.C."/>
            <person name="Nowrousian M."/>
            <person name="Ohm R.A."/>
            <person name="Benz J.P."/>
            <person name="Pilgard A."/>
        </authorList>
    </citation>
    <scope>NUCLEOTIDE SEQUENCE</scope>
    <source>
        <strain evidence="1">FPRL280</strain>
    </source>
</reference>
<reference evidence="1" key="1">
    <citation type="submission" date="2020-11" db="EMBL/GenBank/DDBJ databases">
        <authorList>
            <person name="Koelle M."/>
            <person name="Horta M.A.C."/>
            <person name="Nowrousian M."/>
            <person name="Ohm R.A."/>
            <person name="Benz P."/>
            <person name="Pilgard A."/>
        </authorList>
    </citation>
    <scope>NUCLEOTIDE SEQUENCE</scope>
    <source>
        <strain evidence="1">FPRL280</strain>
    </source>
</reference>
<gene>
    <name evidence="1" type="ORF">IEO21_10501</name>
</gene>
<comment type="caution">
    <text evidence="1">The sequence shown here is derived from an EMBL/GenBank/DDBJ whole genome shotgun (WGS) entry which is preliminary data.</text>
</comment>
<dbReference type="Proteomes" id="UP000639403">
    <property type="component" value="Unassembled WGS sequence"/>
</dbReference>
<organism evidence="1 2">
    <name type="scientific">Rhodonia placenta</name>
    <dbReference type="NCBI Taxonomy" id="104341"/>
    <lineage>
        <taxon>Eukaryota</taxon>
        <taxon>Fungi</taxon>
        <taxon>Dikarya</taxon>
        <taxon>Basidiomycota</taxon>
        <taxon>Agaricomycotina</taxon>
        <taxon>Agaricomycetes</taxon>
        <taxon>Polyporales</taxon>
        <taxon>Adustoporiaceae</taxon>
        <taxon>Rhodonia</taxon>
    </lineage>
</organism>
<name>A0A8H7NSF2_9APHY</name>
<protein>
    <submittedName>
        <fullName evidence="1">Uncharacterized protein</fullName>
    </submittedName>
</protein>
<dbReference type="EMBL" id="JADOXO010000861">
    <property type="protein sequence ID" value="KAF9799809.1"/>
    <property type="molecule type" value="Genomic_DNA"/>
</dbReference>
<accession>A0A8H7NSF2</accession>
<sequence>MIHRPGSLACARRTLVGSVLMRRAVATVCIGLTGGA</sequence>
<proteinExistence type="predicted"/>
<dbReference type="AlphaFoldDB" id="A0A8H7NSF2"/>
<evidence type="ECO:0000313" key="1">
    <source>
        <dbReference type="EMBL" id="KAF9799809.1"/>
    </source>
</evidence>